<accession>A0A4R3V673</accession>
<dbReference type="SUPFAM" id="SSF69279">
    <property type="entry name" value="Phage tail proteins"/>
    <property type="match status" value="1"/>
</dbReference>
<evidence type="ECO:0000313" key="1">
    <source>
        <dbReference type="EMBL" id="TCV00527.1"/>
    </source>
</evidence>
<name>A0A4R3V673_9BURK</name>
<dbReference type="RefSeq" id="WP_132475111.1">
    <property type="nucleotide sequence ID" value="NZ_JBHRVM010000001.1"/>
</dbReference>
<reference evidence="1 2" key="1">
    <citation type="submission" date="2019-03" db="EMBL/GenBank/DDBJ databases">
        <title>Genomic Encyclopedia of Type Strains, Phase IV (KMG-IV): sequencing the most valuable type-strain genomes for metagenomic binning, comparative biology and taxonomic classification.</title>
        <authorList>
            <person name="Goeker M."/>
        </authorList>
    </citation>
    <scope>NUCLEOTIDE SEQUENCE [LARGE SCALE GENOMIC DNA]</scope>
    <source>
        <strain evidence="1 2">DSM 100048</strain>
    </source>
</reference>
<evidence type="ECO:0000313" key="2">
    <source>
        <dbReference type="Proteomes" id="UP000294692"/>
    </source>
</evidence>
<sequence length="346" mass="38671">MSLFSPAYPRPIWRISLDGRDLADLINPRFMSLSLTETRDDQADQLSLNLSDHDGLLEIPPRGAVIRLAMGWSTTGLVDKGSFTVDETGHRGAPDMVSLRARSADMTGPLRTRTERSFHGKTIRQVVNEVALAHGLTAVVGQEFANKVIKHIDQTNESDAAFLKRVGKRYDAVATIKDGKLLFMPVRGAKTASGQDMPVWEVLRRDGDQHEFLTTGRDAYTGVKAFWMDPRKQVRRSVMVGVTGNVKHLRDTYANEVDALAAAQSEWQRIRRGLSTMRFVMAAGIPQLSVQHKILFPDMKSPINEIEWLIRELTHSVDESGLTTNLDLEMFDKEDASAEDDAIELE</sequence>
<dbReference type="EMBL" id="SMBX01000003">
    <property type="protein sequence ID" value="TCV00527.1"/>
    <property type="molecule type" value="Genomic_DNA"/>
</dbReference>
<keyword evidence="2" id="KW-1185">Reference proteome</keyword>
<proteinExistence type="predicted"/>
<dbReference type="OrthoDB" id="4070623at2"/>
<evidence type="ECO:0008006" key="3">
    <source>
        <dbReference type="Google" id="ProtNLM"/>
    </source>
</evidence>
<gene>
    <name evidence="1" type="ORF">EV686_103107</name>
</gene>
<comment type="caution">
    <text evidence="1">The sequence shown here is derived from an EMBL/GenBank/DDBJ whole genome shotgun (WGS) entry which is preliminary data.</text>
</comment>
<dbReference type="Pfam" id="PF05954">
    <property type="entry name" value="Phage_GPD"/>
    <property type="match status" value="1"/>
</dbReference>
<organism evidence="1 2">
    <name type="scientific">Paracandidimonas soli</name>
    <dbReference type="NCBI Taxonomy" id="1917182"/>
    <lineage>
        <taxon>Bacteria</taxon>
        <taxon>Pseudomonadati</taxon>
        <taxon>Pseudomonadota</taxon>
        <taxon>Betaproteobacteria</taxon>
        <taxon>Burkholderiales</taxon>
        <taxon>Alcaligenaceae</taxon>
        <taxon>Paracandidimonas</taxon>
    </lineage>
</organism>
<protein>
    <recommendedName>
        <fullName evidence="3">Phage protein D</fullName>
    </recommendedName>
</protein>
<dbReference type="Proteomes" id="UP000294692">
    <property type="component" value="Unassembled WGS sequence"/>
</dbReference>
<dbReference type="AlphaFoldDB" id="A0A4R3V673"/>